<evidence type="ECO:0000313" key="5">
    <source>
        <dbReference type="Proteomes" id="UP000679950"/>
    </source>
</evidence>
<dbReference type="Pfam" id="PF00106">
    <property type="entry name" value="adh_short"/>
    <property type="match status" value="1"/>
</dbReference>
<dbReference type="SUPFAM" id="SSF51735">
    <property type="entry name" value="NAD(P)-binding Rossmann-fold domains"/>
    <property type="match status" value="1"/>
</dbReference>
<keyword evidence="2" id="KW-0560">Oxidoreductase</keyword>
<evidence type="ECO:0000256" key="2">
    <source>
        <dbReference type="ARBA" id="ARBA00023002"/>
    </source>
</evidence>
<dbReference type="InterPro" id="IPR036291">
    <property type="entry name" value="NAD(P)-bd_dom_sf"/>
</dbReference>
<dbReference type="PANTHER" id="PTHR44196">
    <property type="entry name" value="DEHYDROGENASE/REDUCTASE SDR FAMILY MEMBER 7B"/>
    <property type="match status" value="1"/>
</dbReference>
<proteinExistence type="inferred from homology"/>
<evidence type="ECO:0000256" key="1">
    <source>
        <dbReference type="ARBA" id="ARBA00006484"/>
    </source>
</evidence>
<comment type="caution">
    <text evidence="4">The sequence shown here is derived from an EMBL/GenBank/DDBJ whole genome shotgun (WGS) entry which is preliminary data.</text>
</comment>
<dbReference type="PRINTS" id="PR00081">
    <property type="entry name" value="GDHRDH"/>
</dbReference>
<dbReference type="PIRSF" id="PIRSF000126">
    <property type="entry name" value="11-beta-HSD1"/>
    <property type="match status" value="1"/>
</dbReference>
<organism evidence="4 5">
    <name type="scientific">Lederbergia ruris</name>
    <dbReference type="NCBI Taxonomy" id="217495"/>
    <lineage>
        <taxon>Bacteria</taxon>
        <taxon>Bacillati</taxon>
        <taxon>Bacillota</taxon>
        <taxon>Bacilli</taxon>
        <taxon>Bacillales</taxon>
        <taxon>Bacillaceae</taxon>
        <taxon>Lederbergia</taxon>
    </lineage>
</organism>
<name>A0ABQ4KCL7_9BACI</name>
<dbReference type="PRINTS" id="PR00080">
    <property type="entry name" value="SDRFAMILY"/>
</dbReference>
<dbReference type="RefSeq" id="WP_212964817.1">
    <property type="nucleotide sequence ID" value="NZ_BORB01000001.1"/>
</dbReference>
<dbReference type="PANTHER" id="PTHR44196:SF1">
    <property type="entry name" value="DEHYDROGENASE_REDUCTASE SDR FAMILY MEMBER 7B"/>
    <property type="match status" value="1"/>
</dbReference>
<sequence>MKKNNRIQGKTIVITGASGGLGRALAEQCAQNGADLFLLARREKQLVKLAHQLRETYQVQCTAIKLDVADRDEIQRVFHLILKQAGKIDILVNNAGYGIFAKAETTNIEEVEKMFAVNVLGLIACTKEAIPLMRSSKCAHIINIASQAGKLATPKSSAYAATKHAVLGYTDSLRMELAAARIFVTAVNPGPIRTNFFEHTDPGGEYLDQLGKVVLEPHYVAEQIIKAMLTPKREINLPWWMNLAAILHTLMPRVVEKVGKKAFHKK</sequence>
<dbReference type="Gene3D" id="3.40.50.720">
    <property type="entry name" value="NAD(P)-binding Rossmann-like Domain"/>
    <property type="match status" value="1"/>
</dbReference>
<accession>A0ABQ4KCL7</accession>
<dbReference type="InterPro" id="IPR002347">
    <property type="entry name" value="SDR_fam"/>
</dbReference>
<keyword evidence="5" id="KW-1185">Reference proteome</keyword>
<gene>
    <name evidence="4" type="ORF">J8TS2_00320</name>
</gene>
<evidence type="ECO:0000313" key="4">
    <source>
        <dbReference type="EMBL" id="GIN55713.1"/>
    </source>
</evidence>
<evidence type="ECO:0000256" key="3">
    <source>
        <dbReference type="RuleBase" id="RU000363"/>
    </source>
</evidence>
<dbReference type="PROSITE" id="PS00061">
    <property type="entry name" value="ADH_SHORT"/>
    <property type="match status" value="1"/>
</dbReference>
<dbReference type="InterPro" id="IPR020904">
    <property type="entry name" value="Sc_DH/Rdtase_CS"/>
</dbReference>
<dbReference type="EMBL" id="BORB01000001">
    <property type="protein sequence ID" value="GIN55713.1"/>
    <property type="molecule type" value="Genomic_DNA"/>
</dbReference>
<reference evidence="4 5" key="1">
    <citation type="submission" date="2021-03" db="EMBL/GenBank/DDBJ databases">
        <title>Antimicrobial resistance genes in bacteria isolated from Japanese honey, and their potential for conferring macrolide and lincosamide resistance in the American foulbrood pathogen Paenibacillus larvae.</title>
        <authorList>
            <person name="Okamoto M."/>
            <person name="Kumagai M."/>
            <person name="Kanamori H."/>
            <person name="Takamatsu D."/>
        </authorList>
    </citation>
    <scope>NUCLEOTIDE SEQUENCE [LARGE SCALE GENOMIC DNA]</scope>
    <source>
        <strain evidence="4 5">J8TS2</strain>
    </source>
</reference>
<comment type="similarity">
    <text evidence="1 3">Belongs to the short-chain dehydrogenases/reductases (SDR) family.</text>
</comment>
<dbReference type="Proteomes" id="UP000679950">
    <property type="component" value="Unassembled WGS sequence"/>
</dbReference>
<protein>
    <submittedName>
        <fullName evidence="4">Oxidoreductase</fullName>
    </submittedName>
</protein>